<evidence type="ECO:0000313" key="14">
    <source>
        <dbReference type="Proteomes" id="UP000831921"/>
    </source>
</evidence>
<dbReference type="Gene3D" id="3.90.230.10">
    <property type="entry name" value="Creatinase/methionine aminopeptidase superfamily"/>
    <property type="match status" value="1"/>
</dbReference>
<comment type="similarity">
    <text evidence="3 10">Belongs to the peptidase M24B family.</text>
</comment>
<evidence type="ECO:0000256" key="6">
    <source>
        <dbReference type="ARBA" id="ARBA00022723"/>
    </source>
</evidence>
<dbReference type="SUPFAM" id="SSF53092">
    <property type="entry name" value="Creatinase/prolidase N-terminal domain"/>
    <property type="match status" value="1"/>
</dbReference>
<proteinExistence type="inferred from homology"/>
<dbReference type="InterPro" id="IPR036005">
    <property type="entry name" value="Creatinase/aminopeptidase-like"/>
</dbReference>
<evidence type="ECO:0000256" key="10">
    <source>
        <dbReference type="RuleBase" id="RU000590"/>
    </source>
</evidence>
<feature type="domain" description="Aminopeptidase P N-terminal" evidence="12">
    <location>
        <begin position="39"/>
        <end position="173"/>
    </location>
</feature>
<dbReference type="SMART" id="SM01011">
    <property type="entry name" value="AMP_N"/>
    <property type="match status" value="1"/>
</dbReference>
<dbReference type="EC" id="3.4.11.9" evidence="4"/>
<feature type="signal peptide" evidence="11">
    <location>
        <begin position="1"/>
        <end position="22"/>
    </location>
</feature>
<evidence type="ECO:0000256" key="9">
    <source>
        <dbReference type="ARBA" id="ARBA00023211"/>
    </source>
</evidence>
<sequence length="439" mass="47337">MIGRRSLLAGMAATGAALPLQAQVFPPSGYGTPIATSPFPPEVFAERRRKVMAKLGGGIAVVFGAKRGGGDSPVEAPFFQDPDFAWLTGITDEPGAVLVLAPAERRFREYLLLPSRNPEAERWERERLPLGAEIERRSGFARVMRTSNLGALVTGLAERFKEFHFFGPVVGPDSPVPASLELYGKVQQRIPGVKTTDSSKLLTSIRMVKEARELDLITKALAATARGHLAGMTQVQPGWTEGRLKDVIEAGFKAGGADGLAYSSIVGSGRNAASLHYVGNGGAVRAGDMILVDAGASLTGYATDITRTYPASGRFTPKQRSDYELVLQAQEAAASRLRAGVYYEDLQEAARDVFRRDGRIDQFTHGLGHHVGLHVHDAADYSQPIPAGAVMTIEPGLYLQDENYGIRIEDMYLVTATGAQRMSTAIPRTVAEIERAMAR</sequence>
<dbReference type="PANTHER" id="PTHR43226">
    <property type="entry name" value="XAA-PRO AMINOPEPTIDASE 3"/>
    <property type="match status" value="1"/>
</dbReference>
<dbReference type="Pfam" id="PF05195">
    <property type="entry name" value="AMP_N"/>
    <property type="match status" value="1"/>
</dbReference>
<keyword evidence="7" id="KW-0378">Hydrolase</keyword>
<dbReference type="RefSeq" id="WP_249503565.1">
    <property type="nucleotide sequence ID" value="NZ_CP097253.1"/>
</dbReference>
<evidence type="ECO:0000256" key="4">
    <source>
        <dbReference type="ARBA" id="ARBA00012574"/>
    </source>
</evidence>
<protein>
    <recommendedName>
        <fullName evidence="4">Xaa-Pro aminopeptidase</fullName>
        <ecNumber evidence="4">3.4.11.9</ecNumber>
    </recommendedName>
</protein>
<dbReference type="InterPro" id="IPR000994">
    <property type="entry name" value="Pept_M24"/>
</dbReference>
<evidence type="ECO:0000259" key="12">
    <source>
        <dbReference type="SMART" id="SM01011"/>
    </source>
</evidence>
<keyword evidence="5" id="KW-0645">Protease</keyword>
<keyword evidence="8" id="KW-0482">Metalloprotease</keyword>
<keyword evidence="14" id="KW-1185">Reference proteome</keyword>
<comment type="cofactor">
    <cofactor evidence="2">
        <name>Mn(2+)</name>
        <dbReference type="ChEBI" id="CHEBI:29035"/>
    </cofactor>
</comment>
<dbReference type="Pfam" id="PF00557">
    <property type="entry name" value="Peptidase_M24"/>
    <property type="match status" value="1"/>
</dbReference>
<keyword evidence="6 10" id="KW-0479">Metal-binding</keyword>
<gene>
    <name evidence="13" type="ORF">M1K48_12705</name>
</gene>
<evidence type="ECO:0000313" key="13">
    <source>
        <dbReference type="EMBL" id="UUR07775.1"/>
    </source>
</evidence>
<dbReference type="InterPro" id="IPR007865">
    <property type="entry name" value="Aminopep_P_N"/>
</dbReference>
<feature type="chain" id="PRO_5046447152" description="Xaa-Pro aminopeptidase" evidence="11">
    <location>
        <begin position="23"/>
        <end position="439"/>
    </location>
</feature>
<keyword evidence="11" id="KW-0732">Signal</keyword>
<reference evidence="13 14" key="1">
    <citation type="submission" date="2022-05" db="EMBL/GenBank/DDBJ databases">
        <title>S8-45 Sphingomonas ultraviolaceadurans.</title>
        <authorList>
            <person name="Liu Y."/>
        </authorList>
    </citation>
    <scope>NUCLEOTIDE SEQUENCE [LARGE SCALE GENOMIC DNA]</scope>
    <source>
        <strain evidence="13 14">S8-45</strain>
    </source>
</reference>
<name>A0ABY5MTD9_9SPHN</name>
<evidence type="ECO:0000256" key="5">
    <source>
        <dbReference type="ARBA" id="ARBA00022670"/>
    </source>
</evidence>
<evidence type="ECO:0000256" key="8">
    <source>
        <dbReference type="ARBA" id="ARBA00023049"/>
    </source>
</evidence>
<evidence type="ECO:0000256" key="1">
    <source>
        <dbReference type="ARBA" id="ARBA00001424"/>
    </source>
</evidence>
<accession>A0ABY5MTD9</accession>
<evidence type="ECO:0000256" key="11">
    <source>
        <dbReference type="SAM" id="SignalP"/>
    </source>
</evidence>
<dbReference type="InterPro" id="IPR001131">
    <property type="entry name" value="Peptidase_M24B_aminopep-P_CS"/>
</dbReference>
<dbReference type="EMBL" id="CP097253">
    <property type="protein sequence ID" value="UUR07775.1"/>
    <property type="molecule type" value="Genomic_DNA"/>
</dbReference>
<dbReference type="Gene3D" id="3.40.350.10">
    <property type="entry name" value="Creatinase/prolidase N-terminal domain"/>
    <property type="match status" value="1"/>
</dbReference>
<evidence type="ECO:0000256" key="3">
    <source>
        <dbReference type="ARBA" id="ARBA00008766"/>
    </source>
</evidence>
<dbReference type="PANTHER" id="PTHR43226:SF4">
    <property type="entry name" value="XAA-PRO AMINOPEPTIDASE 3"/>
    <property type="match status" value="1"/>
</dbReference>
<dbReference type="InterPro" id="IPR029149">
    <property type="entry name" value="Creatin/AminoP/Spt16_N"/>
</dbReference>
<keyword evidence="9" id="KW-0464">Manganese</keyword>
<dbReference type="Proteomes" id="UP000831921">
    <property type="component" value="Chromosome"/>
</dbReference>
<dbReference type="InterPro" id="IPR052433">
    <property type="entry name" value="X-Pro_dipept-like"/>
</dbReference>
<organism evidence="13 14">
    <name type="scientific">Sphingomonas glaciei</name>
    <dbReference type="NCBI Taxonomy" id="2938948"/>
    <lineage>
        <taxon>Bacteria</taxon>
        <taxon>Pseudomonadati</taxon>
        <taxon>Pseudomonadota</taxon>
        <taxon>Alphaproteobacteria</taxon>
        <taxon>Sphingomonadales</taxon>
        <taxon>Sphingomonadaceae</taxon>
        <taxon>Sphingomonas</taxon>
    </lineage>
</organism>
<comment type="catalytic activity">
    <reaction evidence="1">
        <text>Release of any N-terminal amino acid, including proline, that is linked to proline, even from a dipeptide or tripeptide.</text>
        <dbReference type="EC" id="3.4.11.9"/>
    </reaction>
</comment>
<dbReference type="SUPFAM" id="SSF55920">
    <property type="entry name" value="Creatinase/aminopeptidase"/>
    <property type="match status" value="1"/>
</dbReference>
<dbReference type="PROSITE" id="PS00491">
    <property type="entry name" value="PROLINE_PEPTIDASE"/>
    <property type="match status" value="1"/>
</dbReference>
<evidence type="ECO:0000256" key="2">
    <source>
        <dbReference type="ARBA" id="ARBA00001936"/>
    </source>
</evidence>
<evidence type="ECO:0000256" key="7">
    <source>
        <dbReference type="ARBA" id="ARBA00022801"/>
    </source>
</evidence>